<dbReference type="CDD" id="cd13565">
    <property type="entry name" value="PBP2_PstS"/>
    <property type="match status" value="1"/>
</dbReference>
<sequence>MIKDEGVLNILRKRSLFVGERSNMNLLSDAFPRTILLSTATVALSFGAISQAQAGSLSGAGATFPAPLYQRYFADYQKATGNQVSYNAVGSGAGIRQFIGETVDFGATDVPPSASEKSQMKRGAILVPTAGGAVAVVYNLPGADQGVKISRQVLPKIFSGQIKTWNQVDPKLPNKPIRVVVRADGSGTTEIFTSALSAMSGDFKSKVGVSKDPNWGFQVLKGPKNDGVAAMVKQTEGSIGYVQDTFARKNEGPKMRTAKIQNKAGQYVEPSLAEATKAIANVKFNPDFTANVDDPASGYPIVGITWLLVYQNYPDAAKGKDVKALVKWILTSGQSINPQLEYTSIPPAVAKKAIAAVEKVK</sequence>
<keyword evidence="2 4" id="KW-0813">Transport</keyword>
<dbReference type="PANTHER" id="PTHR42996:SF1">
    <property type="entry name" value="PHOSPHATE-BINDING PROTEIN PSTS"/>
    <property type="match status" value="1"/>
</dbReference>
<keyword evidence="3 4" id="KW-0592">Phosphate transport</keyword>
<evidence type="ECO:0000256" key="2">
    <source>
        <dbReference type="ARBA" id="ARBA00022448"/>
    </source>
</evidence>
<comment type="similarity">
    <text evidence="1 4">Belongs to the PstS family.</text>
</comment>
<accession>A0A977PYI6</accession>
<evidence type="ECO:0000256" key="3">
    <source>
        <dbReference type="ARBA" id="ARBA00022592"/>
    </source>
</evidence>
<dbReference type="PIRSF" id="PIRSF002756">
    <property type="entry name" value="PstS"/>
    <property type="match status" value="1"/>
</dbReference>
<evidence type="ECO:0000256" key="1">
    <source>
        <dbReference type="ARBA" id="ARBA00008725"/>
    </source>
</evidence>
<dbReference type="KEGG" id="wna:KA717_12415"/>
<dbReference type="InterPro" id="IPR005673">
    <property type="entry name" value="ABC_phos-bd_PstS"/>
</dbReference>
<dbReference type="Proteomes" id="UP001065613">
    <property type="component" value="Chromosome"/>
</dbReference>
<dbReference type="Gene3D" id="3.40.190.10">
    <property type="entry name" value="Periplasmic binding protein-like II"/>
    <property type="match status" value="2"/>
</dbReference>
<evidence type="ECO:0000259" key="5">
    <source>
        <dbReference type="Pfam" id="PF12849"/>
    </source>
</evidence>
<dbReference type="GO" id="GO:0042301">
    <property type="term" value="F:phosphate ion binding"/>
    <property type="evidence" value="ECO:0007669"/>
    <property type="project" value="InterPro"/>
</dbReference>
<dbReference type="GO" id="GO:0043190">
    <property type="term" value="C:ATP-binding cassette (ABC) transporter complex"/>
    <property type="evidence" value="ECO:0007669"/>
    <property type="project" value="InterPro"/>
</dbReference>
<evidence type="ECO:0000256" key="4">
    <source>
        <dbReference type="PIRNR" id="PIRNR002756"/>
    </source>
</evidence>
<dbReference type="EMBL" id="CP073041">
    <property type="protein sequence ID" value="UXE63358.1"/>
    <property type="molecule type" value="Genomic_DNA"/>
</dbReference>
<organism evidence="6">
    <name type="scientific">Woronichinia naegeliana WA131</name>
    <dbReference type="NCBI Taxonomy" id="2824559"/>
    <lineage>
        <taxon>Bacteria</taxon>
        <taxon>Bacillati</taxon>
        <taxon>Cyanobacteriota</taxon>
        <taxon>Cyanophyceae</taxon>
        <taxon>Synechococcales</taxon>
        <taxon>Coelosphaeriaceae</taxon>
        <taxon>Woronichinia</taxon>
    </lineage>
</organism>
<proteinExistence type="inferred from homology"/>
<gene>
    <name evidence="6" type="primary">pstS</name>
    <name evidence="6" type="ORF">KA717_12415</name>
</gene>
<reference evidence="6" key="1">
    <citation type="submission" date="2021-04" db="EMBL/GenBank/DDBJ databases">
        <title>Genome sequence of Woronichinia naegeliana from Washington state freshwater lake bloom.</title>
        <authorList>
            <person name="Dreher T.W."/>
        </authorList>
    </citation>
    <scope>NUCLEOTIDE SEQUENCE</scope>
    <source>
        <strain evidence="6">WA131</strain>
    </source>
</reference>
<dbReference type="GO" id="GO:0035435">
    <property type="term" value="P:phosphate ion transmembrane transport"/>
    <property type="evidence" value="ECO:0007669"/>
    <property type="project" value="InterPro"/>
</dbReference>
<dbReference type="SUPFAM" id="SSF53850">
    <property type="entry name" value="Periplasmic binding protein-like II"/>
    <property type="match status" value="1"/>
</dbReference>
<feature type="domain" description="PBP" evidence="5">
    <location>
        <begin position="49"/>
        <end position="330"/>
    </location>
</feature>
<evidence type="ECO:0000313" key="6">
    <source>
        <dbReference type="EMBL" id="UXE63358.1"/>
    </source>
</evidence>
<name>A0A977PYI6_9CYAN</name>
<protein>
    <recommendedName>
        <fullName evidence="4">Phosphate-binding protein</fullName>
    </recommendedName>
</protein>
<dbReference type="PANTHER" id="PTHR42996">
    <property type="entry name" value="PHOSPHATE-BINDING PROTEIN PSTS"/>
    <property type="match status" value="1"/>
</dbReference>
<dbReference type="NCBIfam" id="TIGR00975">
    <property type="entry name" value="3a0107s03"/>
    <property type="match status" value="1"/>
</dbReference>
<dbReference type="InterPro" id="IPR024370">
    <property type="entry name" value="PBP_domain"/>
</dbReference>
<dbReference type="AlphaFoldDB" id="A0A977PYI6"/>
<dbReference type="Pfam" id="PF12849">
    <property type="entry name" value="PBP_like_2"/>
    <property type="match status" value="1"/>
</dbReference>
<dbReference type="InterPro" id="IPR050962">
    <property type="entry name" value="Phosphate-bind_PstS"/>
</dbReference>